<proteinExistence type="predicted"/>
<comment type="caution">
    <text evidence="1">The sequence shown here is derived from an EMBL/GenBank/DDBJ whole genome shotgun (WGS) entry which is preliminary data.</text>
</comment>
<evidence type="ECO:0000313" key="1">
    <source>
        <dbReference type="EMBL" id="KKK83522.1"/>
    </source>
</evidence>
<dbReference type="EMBL" id="LAZR01052183">
    <property type="protein sequence ID" value="KKK83522.1"/>
    <property type="molecule type" value="Genomic_DNA"/>
</dbReference>
<name>A0A0F8YQ80_9ZZZZ</name>
<gene>
    <name evidence="1" type="ORF">LCGC14_2792530</name>
</gene>
<reference evidence="1" key="1">
    <citation type="journal article" date="2015" name="Nature">
        <title>Complex archaea that bridge the gap between prokaryotes and eukaryotes.</title>
        <authorList>
            <person name="Spang A."/>
            <person name="Saw J.H."/>
            <person name="Jorgensen S.L."/>
            <person name="Zaremba-Niedzwiedzka K."/>
            <person name="Martijn J."/>
            <person name="Lind A.E."/>
            <person name="van Eijk R."/>
            <person name="Schleper C."/>
            <person name="Guy L."/>
            <person name="Ettema T.J."/>
        </authorList>
    </citation>
    <scope>NUCLEOTIDE SEQUENCE</scope>
</reference>
<organism evidence="1">
    <name type="scientific">marine sediment metagenome</name>
    <dbReference type="NCBI Taxonomy" id="412755"/>
    <lineage>
        <taxon>unclassified sequences</taxon>
        <taxon>metagenomes</taxon>
        <taxon>ecological metagenomes</taxon>
    </lineage>
</organism>
<sequence>MADNTDSGITNLSGFRGNFGVKVGTWTAGPGSVTIASGGTAILMGGANLGFGLGGNTAVPPLVDYSFEDGNPNMTVKAAASGDAGTYYMIIKLS</sequence>
<protein>
    <submittedName>
        <fullName evidence="1">Uncharacterized protein</fullName>
    </submittedName>
</protein>
<dbReference type="AlphaFoldDB" id="A0A0F8YQ80"/>
<accession>A0A0F8YQ80</accession>